<evidence type="ECO:0000313" key="3">
    <source>
        <dbReference type="Proteomes" id="UP000268094"/>
    </source>
</evidence>
<dbReference type="OrthoDB" id="5522371at2"/>
<dbReference type="EMBL" id="RAVZ01000166">
    <property type="protein sequence ID" value="RKG84018.1"/>
    <property type="molecule type" value="Genomic_DNA"/>
</dbReference>
<organism evidence="2 3">
    <name type="scientific">Corallococcus terminator</name>
    <dbReference type="NCBI Taxonomy" id="2316733"/>
    <lineage>
        <taxon>Bacteria</taxon>
        <taxon>Pseudomonadati</taxon>
        <taxon>Myxococcota</taxon>
        <taxon>Myxococcia</taxon>
        <taxon>Myxococcales</taxon>
        <taxon>Cystobacterineae</taxon>
        <taxon>Myxococcaceae</taxon>
        <taxon>Corallococcus</taxon>
    </lineage>
</organism>
<sequence length="281" mass="31727">MGKAKTQSNKHMELLGQTIPHQTVGSLSGGKCIAKHEVPYNENCSCSHRWQAFEKAVEHSDMYKLSDADLDVGCAKPMLFRGGADAVAKLAKQGVSAALSAENKGMYLRAVDKPRVGDWEVDRSKYNFKWDCNKPYYHEAHHVVPDATLRVALTDIFKTSAELAFQVMCEVLDAPYNVHGKDNMIILPMDERVGEMLQLPIHRETKQCSHGAYDLYIKDKLKARFRTALREIMKKHDEEGERLSTRTLRHPSRQSPPRATLKWPQLGALTESNPLKNLGRS</sequence>
<comment type="caution">
    <text evidence="2">The sequence shown here is derived from an EMBL/GenBank/DDBJ whole genome shotgun (WGS) entry which is preliminary data.</text>
</comment>
<dbReference type="RefSeq" id="WP_120542780.1">
    <property type="nucleotide sequence ID" value="NZ_RAVZ01000166.1"/>
</dbReference>
<proteinExistence type="predicted"/>
<accession>A0A3A8IMS4</accession>
<reference evidence="3" key="1">
    <citation type="submission" date="2018-09" db="EMBL/GenBank/DDBJ databases">
        <authorList>
            <person name="Livingstone P.G."/>
            <person name="Whitworth D.E."/>
        </authorList>
    </citation>
    <scope>NUCLEOTIDE SEQUENCE [LARGE SCALE GENOMIC DNA]</scope>
    <source>
        <strain evidence="3">CA054A</strain>
    </source>
</reference>
<dbReference type="Proteomes" id="UP000268094">
    <property type="component" value="Unassembled WGS sequence"/>
</dbReference>
<name>A0A3A8IMS4_9BACT</name>
<evidence type="ECO:0000256" key="1">
    <source>
        <dbReference type="SAM" id="MobiDB-lite"/>
    </source>
</evidence>
<protein>
    <submittedName>
        <fullName evidence="2">Uncharacterized protein</fullName>
    </submittedName>
</protein>
<evidence type="ECO:0000313" key="2">
    <source>
        <dbReference type="EMBL" id="RKG84018.1"/>
    </source>
</evidence>
<gene>
    <name evidence="2" type="ORF">D7V88_22910</name>
</gene>
<feature type="region of interest" description="Disordered" evidence="1">
    <location>
        <begin position="236"/>
        <end position="281"/>
    </location>
</feature>
<keyword evidence="3" id="KW-1185">Reference proteome</keyword>
<feature type="compositionally biased region" description="Polar residues" evidence="1">
    <location>
        <begin position="270"/>
        <end position="281"/>
    </location>
</feature>
<dbReference type="AlphaFoldDB" id="A0A3A8IMS4"/>